<dbReference type="GO" id="GO:0071555">
    <property type="term" value="P:cell wall organization"/>
    <property type="evidence" value="ECO:0007669"/>
    <property type="project" value="UniProtKB-UniRule"/>
</dbReference>
<evidence type="ECO:0000313" key="14">
    <source>
        <dbReference type="Proteomes" id="UP000295008"/>
    </source>
</evidence>
<dbReference type="InterPro" id="IPR050979">
    <property type="entry name" value="LD-transpeptidase"/>
</dbReference>
<evidence type="ECO:0000256" key="7">
    <source>
        <dbReference type="ARBA" id="ARBA00022984"/>
    </source>
</evidence>
<evidence type="ECO:0000256" key="8">
    <source>
        <dbReference type="ARBA" id="ARBA00023316"/>
    </source>
</evidence>
<dbReference type="CDD" id="cd00118">
    <property type="entry name" value="LysM"/>
    <property type="match status" value="2"/>
</dbReference>
<evidence type="ECO:0000256" key="6">
    <source>
        <dbReference type="ARBA" id="ARBA00022960"/>
    </source>
</evidence>
<evidence type="ECO:0000259" key="11">
    <source>
        <dbReference type="PROSITE" id="PS51782"/>
    </source>
</evidence>
<dbReference type="InterPro" id="IPR005490">
    <property type="entry name" value="LD_TPept_cat_dom"/>
</dbReference>
<evidence type="ECO:0000256" key="3">
    <source>
        <dbReference type="ARBA" id="ARBA00022676"/>
    </source>
</evidence>
<keyword evidence="4" id="KW-0808">Transferase</keyword>
<feature type="domain" description="L,D-TPase catalytic" evidence="12">
    <location>
        <begin position="160"/>
        <end position="317"/>
    </location>
</feature>
<dbReference type="PROSITE" id="PS52029">
    <property type="entry name" value="LD_TPASE"/>
    <property type="match status" value="1"/>
</dbReference>
<feature type="active site" description="Proton donor/acceptor" evidence="9">
    <location>
        <position position="278"/>
    </location>
</feature>
<dbReference type="PROSITE" id="PS51782">
    <property type="entry name" value="LYSM"/>
    <property type="match status" value="2"/>
</dbReference>
<feature type="chain" id="PRO_5020688906" evidence="10">
    <location>
        <begin position="32"/>
        <end position="318"/>
    </location>
</feature>
<dbReference type="OrthoDB" id="9809748at2"/>
<evidence type="ECO:0000256" key="4">
    <source>
        <dbReference type="ARBA" id="ARBA00022679"/>
    </source>
</evidence>
<keyword evidence="7 9" id="KW-0573">Peptidoglycan synthesis</keyword>
<evidence type="ECO:0000256" key="5">
    <source>
        <dbReference type="ARBA" id="ARBA00022801"/>
    </source>
</evidence>
<dbReference type="InterPro" id="IPR038063">
    <property type="entry name" value="Transpep_catalytic_dom"/>
</dbReference>
<keyword evidence="10" id="KW-0732">Signal</keyword>
<dbReference type="SMART" id="SM00257">
    <property type="entry name" value="LysM"/>
    <property type="match status" value="2"/>
</dbReference>
<protein>
    <submittedName>
        <fullName evidence="13">LysM domain-containing protein</fullName>
    </submittedName>
</protein>
<dbReference type="Proteomes" id="UP000295008">
    <property type="component" value="Unassembled WGS sequence"/>
</dbReference>
<dbReference type="Pfam" id="PF03734">
    <property type="entry name" value="YkuD"/>
    <property type="match status" value="1"/>
</dbReference>
<keyword evidence="8 9" id="KW-0961">Cell wall biogenesis/degradation</keyword>
<dbReference type="SUPFAM" id="SSF141523">
    <property type="entry name" value="L,D-transpeptidase catalytic domain-like"/>
    <property type="match status" value="1"/>
</dbReference>
<dbReference type="PANTHER" id="PTHR30582:SF24">
    <property type="entry name" value="L,D-TRANSPEPTIDASE ERFK_SRFK-RELATED"/>
    <property type="match status" value="1"/>
</dbReference>
<gene>
    <name evidence="13" type="ORF">EDC14_101792</name>
</gene>
<dbReference type="CDD" id="cd16913">
    <property type="entry name" value="YkuD_like"/>
    <property type="match status" value="1"/>
</dbReference>
<reference evidence="13 14" key="1">
    <citation type="submission" date="2019-03" db="EMBL/GenBank/DDBJ databases">
        <title>Genomic Encyclopedia of Type Strains, Phase IV (KMG-IV): sequencing the most valuable type-strain genomes for metagenomic binning, comparative biology and taxonomic classification.</title>
        <authorList>
            <person name="Goeker M."/>
        </authorList>
    </citation>
    <scope>NUCLEOTIDE SEQUENCE [LARGE SCALE GENOMIC DNA]</scope>
    <source>
        <strain evidence="13 14">LX-B</strain>
    </source>
</reference>
<dbReference type="GO" id="GO:0016757">
    <property type="term" value="F:glycosyltransferase activity"/>
    <property type="evidence" value="ECO:0007669"/>
    <property type="project" value="UniProtKB-KW"/>
</dbReference>
<accession>A0A4R1RH32</accession>
<dbReference type="UniPathway" id="UPA00219"/>
<dbReference type="GO" id="GO:0005576">
    <property type="term" value="C:extracellular region"/>
    <property type="evidence" value="ECO:0007669"/>
    <property type="project" value="TreeGrafter"/>
</dbReference>
<evidence type="ECO:0000256" key="1">
    <source>
        <dbReference type="ARBA" id="ARBA00004752"/>
    </source>
</evidence>
<dbReference type="InterPro" id="IPR018392">
    <property type="entry name" value="LysM"/>
</dbReference>
<comment type="similarity">
    <text evidence="2">Belongs to the YkuD family.</text>
</comment>
<evidence type="ECO:0000313" key="13">
    <source>
        <dbReference type="EMBL" id="TCL65344.1"/>
    </source>
</evidence>
<dbReference type="EMBL" id="SLUN01000017">
    <property type="protein sequence ID" value="TCL65344.1"/>
    <property type="molecule type" value="Genomic_DNA"/>
</dbReference>
<sequence length="318" mass="32726">MKGKLKQSGLSALAVLGLAGMLLAGGIPARAAVPQPVVTHTVGTGDSLYGIAGKFGVSVNALKQVNPLGADWLAPGQVLIIPGPGARPANHTVQKGESLYAIARKFGLATLELMAANGLTATLINPGQVLTLPDSAAPAATGRTLAQILAAKGLPAPAPLQIVVDKSAHRLSVFAGDGWLKSYPVQLGGGGSGPKQTQGDHRTPQGFFYIVQKAVLQPADEFLGSRWLRLGYPNIGDAIRGVSGRLIGAAEYQTIVTAFRDKTVPPQYTALGGGIGIHGGDRPSLGPDWTWGCIGLSDPDVEDLYPHATPGTPVIILP</sequence>
<evidence type="ECO:0000256" key="10">
    <source>
        <dbReference type="SAM" id="SignalP"/>
    </source>
</evidence>
<comment type="caution">
    <text evidence="13">The sequence shown here is derived from an EMBL/GenBank/DDBJ whole genome shotgun (WGS) entry which is preliminary data.</text>
</comment>
<dbReference type="RefSeq" id="WP_132015016.1">
    <property type="nucleotide sequence ID" value="NZ_SLUN01000017.1"/>
</dbReference>
<proteinExistence type="inferred from homology"/>
<feature type="domain" description="LysM" evidence="11">
    <location>
        <begin position="89"/>
        <end position="132"/>
    </location>
</feature>
<dbReference type="SUPFAM" id="SSF54106">
    <property type="entry name" value="LysM domain"/>
    <property type="match status" value="2"/>
</dbReference>
<dbReference type="AlphaFoldDB" id="A0A4R1RH32"/>
<keyword evidence="3" id="KW-0328">Glycosyltransferase</keyword>
<dbReference type="InterPro" id="IPR036779">
    <property type="entry name" value="LysM_dom_sf"/>
</dbReference>
<dbReference type="GO" id="GO:0008360">
    <property type="term" value="P:regulation of cell shape"/>
    <property type="evidence" value="ECO:0007669"/>
    <property type="project" value="UniProtKB-UniRule"/>
</dbReference>
<evidence type="ECO:0000256" key="2">
    <source>
        <dbReference type="ARBA" id="ARBA00005992"/>
    </source>
</evidence>
<feature type="domain" description="LysM" evidence="11">
    <location>
        <begin position="38"/>
        <end position="81"/>
    </location>
</feature>
<evidence type="ECO:0000256" key="9">
    <source>
        <dbReference type="PROSITE-ProRule" id="PRU01373"/>
    </source>
</evidence>
<dbReference type="Pfam" id="PF01476">
    <property type="entry name" value="LysM"/>
    <property type="match status" value="2"/>
</dbReference>
<dbReference type="GO" id="GO:0018104">
    <property type="term" value="P:peptidoglycan-protein cross-linking"/>
    <property type="evidence" value="ECO:0007669"/>
    <property type="project" value="TreeGrafter"/>
</dbReference>
<keyword evidence="14" id="KW-1185">Reference proteome</keyword>
<dbReference type="Gene3D" id="2.40.440.10">
    <property type="entry name" value="L,D-transpeptidase catalytic domain-like"/>
    <property type="match status" value="1"/>
</dbReference>
<comment type="pathway">
    <text evidence="1 9">Cell wall biogenesis; peptidoglycan biosynthesis.</text>
</comment>
<keyword evidence="6 9" id="KW-0133">Cell shape</keyword>
<dbReference type="PANTHER" id="PTHR30582">
    <property type="entry name" value="L,D-TRANSPEPTIDASE"/>
    <property type="match status" value="1"/>
</dbReference>
<feature type="active site" description="Nucleophile" evidence="9">
    <location>
        <position position="293"/>
    </location>
</feature>
<keyword evidence="5" id="KW-0378">Hydrolase</keyword>
<dbReference type="Gene3D" id="3.10.350.10">
    <property type="entry name" value="LysM domain"/>
    <property type="match status" value="2"/>
</dbReference>
<name>A0A4R1RH32_HYDET</name>
<organism evidence="13 14">
    <name type="scientific">Hydrogenispora ethanolica</name>
    <dbReference type="NCBI Taxonomy" id="1082276"/>
    <lineage>
        <taxon>Bacteria</taxon>
        <taxon>Bacillati</taxon>
        <taxon>Bacillota</taxon>
        <taxon>Hydrogenispora</taxon>
    </lineage>
</organism>
<evidence type="ECO:0000259" key="12">
    <source>
        <dbReference type="PROSITE" id="PS52029"/>
    </source>
</evidence>
<dbReference type="GO" id="GO:0071972">
    <property type="term" value="F:peptidoglycan L,D-transpeptidase activity"/>
    <property type="evidence" value="ECO:0007669"/>
    <property type="project" value="TreeGrafter"/>
</dbReference>
<feature type="signal peptide" evidence="10">
    <location>
        <begin position="1"/>
        <end position="31"/>
    </location>
</feature>